<feature type="compositionally biased region" description="Low complexity" evidence="1">
    <location>
        <begin position="813"/>
        <end position="826"/>
    </location>
</feature>
<dbReference type="PANTHER" id="PTHR45774:SF4">
    <property type="entry name" value="AXUNDEAD, ISOFORM F"/>
    <property type="match status" value="1"/>
</dbReference>
<feature type="compositionally biased region" description="Polar residues" evidence="1">
    <location>
        <begin position="624"/>
        <end position="644"/>
    </location>
</feature>
<dbReference type="Proteomes" id="UP000694843">
    <property type="component" value="Unplaced"/>
</dbReference>
<feature type="compositionally biased region" description="Polar residues" evidence="1">
    <location>
        <begin position="770"/>
        <end position="785"/>
    </location>
</feature>
<dbReference type="CDD" id="cd18186">
    <property type="entry name" value="BTB_POZ_ZBTB_KLHL-like"/>
    <property type="match status" value="1"/>
</dbReference>
<name>A0A979FMI7_HYAAZ</name>
<evidence type="ECO:0000313" key="3">
    <source>
        <dbReference type="Proteomes" id="UP000694843"/>
    </source>
</evidence>
<dbReference type="GO" id="GO:0022008">
    <property type="term" value="P:neurogenesis"/>
    <property type="evidence" value="ECO:0007669"/>
    <property type="project" value="TreeGrafter"/>
</dbReference>
<organism evidence="3 4">
    <name type="scientific">Hyalella azteca</name>
    <name type="common">Amphipod</name>
    <dbReference type="NCBI Taxonomy" id="294128"/>
    <lineage>
        <taxon>Eukaryota</taxon>
        <taxon>Metazoa</taxon>
        <taxon>Ecdysozoa</taxon>
        <taxon>Arthropoda</taxon>
        <taxon>Crustacea</taxon>
        <taxon>Multicrustacea</taxon>
        <taxon>Malacostraca</taxon>
        <taxon>Eumalacostraca</taxon>
        <taxon>Peracarida</taxon>
        <taxon>Amphipoda</taxon>
        <taxon>Senticaudata</taxon>
        <taxon>Talitrida</taxon>
        <taxon>Talitroidea</taxon>
        <taxon>Hyalellidae</taxon>
        <taxon>Hyalella</taxon>
    </lineage>
</organism>
<protein>
    <submittedName>
        <fullName evidence="4">Uncharacterized protein LOC108679961</fullName>
    </submittedName>
</protein>
<proteinExistence type="predicted"/>
<dbReference type="GeneID" id="108679961"/>
<feature type="compositionally biased region" description="Polar residues" evidence="1">
    <location>
        <begin position="802"/>
        <end position="812"/>
    </location>
</feature>
<dbReference type="PROSITE" id="PS50097">
    <property type="entry name" value="BTB"/>
    <property type="match status" value="1"/>
</dbReference>
<dbReference type="InterPro" id="IPR000210">
    <property type="entry name" value="BTB/POZ_dom"/>
</dbReference>
<feature type="region of interest" description="Disordered" evidence="1">
    <location>
        <begin position="797"/>
        <end position="857"/>
    </location>
</feature>
<feature type="compositionally biased region" description="Low complexity" evidence="1">
    <location>
        <begin position="27"/>
        <end position="44"/>
    </location>
</feature>
<dbReference type="InterPro" id="IPR011333">
    <property type="entry name" value="SKP1/BTB/POZ_sf"/>
</dbReference>
<evidence type="ECO:0000256" key="1">
    <source>
        <dbReference type="SAM" id="MobiDB-lite"/>
    </source>
</evidence>
<dbReference type="Gene3D" id="2.60.120.820">
    <property type="entry name" value="PHR domain"/>
    <property type="match status" value="1"/>
</dbReference>
<feature type="region of interest" description="Disordered" evidence="1">
    <location>
        <begin position="1"/>
        <end position="45"/>
    </location>
</feature>
<dbReference type="OrthoDB" id="45365at2759"/>
<dbReference type="SMART" id="SM00225">
    <property type="entry name" value="BTB"/>
    <property type="match status" value="1"/>
</dbReference>
<keyword evidence="3" id="KW-1185">Reference proteome</keyword>
<feature type="domain" description="BTB" evidence="2">
    <location>
        <begin position="87"/>
        <end position="159"/>
    </location>
</feature>
<accession>A0A979FMI7</accession>
<reference evidence="4" key="1">
    <citation type="submission" date="2025-08" db="UniProtKB">
        <authorList>
            <consortium name="RefSeq"/>
        </authorList>
    </citation>
    <scope>IDENTIFICATION</scope>
    <source>
        <tissue evidence="4">Whole organism</tissue>
    </source>
</reference>
<dbReference type="SUPFAM" id="SSF54695">
    <property type="entry name" value="POZ domain"/>
    <property type="match status" value="1"/>
</dbReference>
<dbReference type="PANTHER" id="PTHR45774">
    <property type="entry name" value="BTB/POZ DOMAIN-CONTAINING"/>
    <property type="match status" value="1"/>
</dbReference>
<evidence type="ECO:0000259" key="2">
    <source>
        <dbReference type="PROSITE" id="PS50097"/>
    </source>
</evidence>
<feature type="region of interest" description="Disordered" evidence="1">
    <location>
        <begin position="598"/>
        <end position="785"/>
    </location>
</feature>
<feature type="compositionally biased region" description="Low complexity" evidence="1">
    <location>
        <begin position="667"/>
        <end position="695"/>
    </location>
</feature>
<feature type="compositionally biased region" description="Polar residues" evidence="1">
    <location>
        <begin position="713"/>
        <end position="722"/>
    </location>
</feature>
<gene>
    <name evidence="4" type="primary">LOC108679961</name>
</gene>
<evidence type="ECO:0000313" key="4">
    <source>
        <dbReference type="RefSeq" id="XP_047738259.1"/>
    </source>
</evidence>
<dbReference type="KEGG" id="hazt:108679961"/>
<dbReference type="RefSeq" id="XP_047738259.1">
    <property type="nucleotide sequence ID" value="XM_047882303.1"/>
</dbReference>
<feature type="compositionally biased region" description="Low complexity" evidence="1">
    <location>
        <begin position="836"/>
        <end position="857"/>
    </location>
</feature>
<sequence>MATWSTRAAVRGTGPPWSIPNPEFLRASRSPSESSSVFSPRPLSMDLGEPSTPLRDLDWLSECQLSAHGDLTVTERLATLLDTGQFADVTIRVGQGSDYTTFKAHRLLLATASQPLYRLVSTVQHGHADLNTFRITDIEPKAFKNVLKYIYTDEVSVNSVVDAFALLKAGKKWNLKKMNAQTIKYIESFLDDYAPNDDQKKNEIFDLLVLSEAHSAELFEKCLGIVIKFANELIPCQGFLRMDEKTIRKLIGDPRFKYENQLGLFEAIRDWGMNQILLKGLNPSQLHPIIEDLLAHVNFDDIQDKDFMGTILPSECLGRADIISFFMNRGMEVPRDNAFGKQDGSMLQNGHVDSFQTARRCKKGFKLPPKEIYQEHELRFRVDKNIRLLGVGFGFLFSNTDMGVTVHCQGPWERVQWTDMVQTYCRVSWETMRSANLHLMFSEPARLEANHSYKVLVRVTRMTSGSTEVELWGGKDGQPFIETEDAKFYFLKAAVDPKTEPDSREMDTKQGMITDLLYVVDDSPPSKVEEINIRRRRPVVEPEEVSKAPEEVTKTVTRRRNIEENETPVETSNLARRREAGGTYLRWQHPAMSIATDLKPSRWAAKEKTPEVKEAPKTPEKSDSTPSFLRQRSPATENRLTETPSFLRPKPAAANPPDSPFGERLSRPTARPWTRTRATAITNDATTNDTSTAISRFANRSTPSVVSRFGRDSATTTSRIGQDSSYSRYGRGDSSSKDAAGSHINTDTTNASYSKYGRDSSSSRDTGSSALTNSNDTGSSLYRRSSATITSTLPSYLRRDSGVSTTPSSSLARSNSTRLSSELSSSKFGTRFGRDSSGSRYGTSYGSSYGTGSSSYGTGFSGSRFLSSGYVSRFR</sequence>
<feature type="compositionally biased region" description="Basic and acidic residues" evidence="1">
    <location>
        <begin position="604"/>
        <end position="623"/>
    </location>
</feature>
<feature type="region of interest" description="Disordered" evidence="1">
    <location>
        <begin position="558"/>
        <end position="577"/>
    </location>
</feature>
<dbReference type="Pfam" id="PF00651">
    <property type="entry name" value="BTB"/>
    <property type="match status" value="1"/>
</dbReference>
<dbReference type="InterPro" id="IPR038648">
    <property type="entry name" value="PHR_sf"/>
</dbReference>
<dbReference type="GO" id="GO:0005829">
    <property type="term" value="C:cytosol"/>
    <property type="evidence" value="ECO:0007669"/>
    <property type="project" value="TreeGrafter"/>
</dbReference>
<dbReference type="AlphaFoldDB" id="A0A979FMI7"/>
<dbReference type="Gene3D" id="3.30.710.10">
    <property type="entry name" value="Potassium Channel Kv1.1, Chain A"/>
    <property type="match status" value="1"/>
</dbReference>